<dbReference type="InterPro" id="IPR011990">
    <property type="entry name" value="TPR-like_helical_dom_sf"/>
</dbReference>
<dbReference type="RefSeq" id="XP_071906690.1">
    <property type="nucleotide sequence ID" value="XM_072050589.1"/>
</dbReference>
<dbReference type="RefSeq" id="XP_071906688.1">
    <property type="nucleotide sequence ID" value="XM_072050587.1"/>
</dbReference>
<evidence type="ECO:0000256" key="2">
    <source>
        <dbReference type="ARBA" id="ARBA00022737"/>
    </source>
</evidence>
<dbReference type="PANTHER" id="PTHR47926">
    <property type="entry name" value="PENTATRICOPEPTIDE REPEAT-CONTAINING PROTEIN"/>
    <property type="match status" value="1"/>
</dbReference>
<evidence type="ECO:0000313" key="8">
    <source>
        <dbReference type="RefSeq" id="XP_071906684.1"/>
    </source>
</evidence>
<dbReference type="Gene3D" id="1.25.40.10">
    <property type="entry name" value="Tetratricopeptide repeat domain"/>
    <property type="match status" value="5"/>
</dbReference>
<evidence type="ECO:0000313" key="17">
    <source>
        <dbReference type="RefSeq" id="XP_071906693.1"/>
    </source>
</evidence>
<proteinExistence type="inferred from homology"/>
<reference evidence="7 8" key="2">
    <citation type="submission" date="2025-05" db="UniProtKB">
        <authorList>
            <consortium name="RefSeq"/>
        </authorList>
    </citation>
    <scope>IDENTIFICATION</scope>
    <source>
        <tissue evidence="6 7">Leaves</tissue>
    </source>
</reference>
<dbReference type="GO" id="GO:0008270">
    <property type="term" value="F:zinc ion binding"/>
    <property type="evidence" value="ECO:0007669"/>
    <property type="project" value="InterPro"/>
</dbReference>
<evidence type="ECO:0000313" key="14">
    <source>
        <dbReference type="RefSeq" id="XP_071906690.1"/>
    </source>
</evidence>
<dbReference type="OrthoDB" id="1894072at2759"/>
<dbReference type="FunFam" id="1.25.40.10:FF:001093">
    <property type="entry name" value="Pentatricopeptide repeat-containing protein At2g34400"/>
    <property type="match status" value="1"/>
</dbReference>
<dbReference type="Pfam" id="PF13041">
    <property type="entry name" value="PPR_2"/>
    <property type="match status" value="2"/>
</dbReference>
<evidence type="ECO:0000259" key="4">
    <source>
        <dbReference type="Pfam" id="PF14432"/>
    </source>
</evidence>
<feature type="repeat" description="PPR" evidence="3">
    <location>
        <begin position="479"/>
        <end position="509"/>
    </location>
</feature>
<dbReference type="RefSeq" id="XP_071906691.1">
    <property type="nucleotide sequence ID" value="XM_072050590.1"/>
</dbReference>
<dbReference type="Pfam" id="PF14432">
    <property type="entry name" value="DYW_deaminase"/>
    <property type="match status" value="1"/>
</dbReference>
<evidence type="ECO:0000313" key="6">
    <source>
        <dbReference type="RefSeq" id="XP_027062530.1"/>
    </source>
</evidence>
<name>A0A6P6S9K8_COFAR</name>
<dbReference type="Pfam" id="PF01535">
    <property type="entry name" value="PPR"/>
    <property type="match status" value="2"/>
</dbReference>
<feature type="repeat" description="PPR" evidence="3">
    <location>
        <begin position="447"/>
        <end position="477"/>
    </location>
</feature>
<evidence type="ECO:0000313" key="11">
    <source>
        <dbReference type="RefSeq" id="XP_071906687.1"/>
    </source>
</evidence>
<evidence type="ECO:0000313" key="9">
    <source>
        <dbReference type="RefSeq" id="XP_071906685.1"/>
    </source>
</evidence>
<feature type="repeat" description="PPR" evidence="3">
    <location>
        <begin position="102"/>
        <end position="132"/>
    </location>
</feature>
<dbReference type="Proteomes" id="UP001652660">
    <property type="component" value="Chromosome 5c"/>
</dbReference>
<evidence type="ECO:0000256" key="3">
    <source>
        <dbReference type="PROSITE-ProRule" id="PRU00708"/>
    </source>
</evidence>
<dbReference type="GeneID" id="113688907"/>
<dbReference type="RefSeq" id="XP_071906694.1">
    <property type="nucleotide sequence ID" value="XM_072050593.1"/>
</dbReference>
<keyword evidence="5" id="KW-1185">Reference proteome</keyword>
<feature type="domain" description="DYW" evidence="4">
    <location>
        <begin position="659"/>
        <end position="755"/>
    </location>
</feature>
<evidence type="ECO:0000256" key="1">
    <source>
        <dbReference type="ARBA" id="ARBA00006643"/>
    </source>
</evidence>
<feature type="repeat" description="PPR" evidence="3">
    <location>
        <begin position="133"/>
        <end position="163"/>
    </location>
</feature>
<dbReference type="RefSeq" id="XP_071906683.1">
    <property type="nucleotide sequence ID" value="XM_072050582.1"/>
</dbReference>
<comment type="similarity">
    <text evidence="1">Belongs to the PPR family. PCMP-H subfamily.</text>
</comment>
<dbReference type="RefSeq" id="XP_071906687.1">
    <property type="nucleotide sequence ID" value="XM_072050586.1"/>
</dbReference>
<gene>
    <name evidence="6 7 8 9 10 11 12 13 14 15 16 17 18" type="primary">LOC113688907</name>
</gene>
<dbReference type="InterPro" id="IPR002885">
    <property type="entry name" value="PPR_rpt"/>
</dbReference>
<organism evidence="5 15">
    <name type="scientific">Coffea arabica</name>
    <name type="common">Arabian coffee</name>
    <dbReference type="NCBI Taxonomy" id="13443"/>
    <lineage>
        <taxon>Eukaryota</taxon>
        <taxon>Viridiplantae</taxon>
        <taxon>Streptophyta</taxon>
        <taxon>Embryophyta</taxon>
        <taxon>Tracheophyta</taxon>
        <taxon>Spermatophyta</taxon>
        <taxon>Magnoliopsida</taxon>
        <taxon>eudicotyledons</taxon>
        <taxon>Gunneridae</taxon>
        <taxon>Pentapetalae</taxon>
        <taxon>asterids</taxon>
        <taxon>lamiids</taxon>
        <taxon>Gentianales</taxon>
        <taxon>Rubiaceae</taxon>
        <taxon>Ixoroideae</taxon>
        <taxon>Gardenieae complex</taxon>
        <taxon>Bertiereae - Coffeeae clade</taxon>
        <taxon>Coffeeae</taxon>
        <taxon>Coffea</taxon>
    </lineage>
</organism>
<evidence type="ECO:0000313" key="5">
    <source>
        <dbReference type="Proteomes" id="UP001652660"/>
    </source>
</evidence>
<sequence>MFLKIRYSFSQLLKPLHSCSYGTFLRTLTTTNSPATPTFDAKFENVSQLEKAISLFYDLSFPPNFSLPYARLFQACARHNRLDLGQDLHHHLLTHETTEDIDLYTTNHLINMYAKCGDLCTAYQMFEKMPHKNIFSWTSLISGYSQHGKVDECFSMFTDMLAHCRPNDFAYTSVLSICDGFRGRQVHGVVVKTGFGAYVYVANALITMYWKSRETGFCRIYNNSEEAWRVFDGMEFRNLVTWNAMIAGFQMLGQCSNAVNFFIAMCRDGVGFDRATLVSVLSAFSENNEYEYVSSLKYCFQIHGIVIKAGFKLDVAVVTVLLSAYSILGGEVADCHKLFIETNGCRDVVLWTGIITSFADRKPGEALLLFNLLRTEGLNPDCYAFSIVLKACGGFSNDKHALAVYCLITKVGFTNNIVLQNASIHAFARCGSLSQAAVIFDEMRIRDVVSWNSIIKAYALHGQGKQALDLFKQMDVEPDATTFVALLSACSHSGMVHEGVEIFDTMSNSYGVVPQLDHYACMVDILGRAGHLVQAVKLIREMPMQPDYVVWSALVGACRKHGETQLANFAVSKLRELDPENSLGYVVMSNIHCSTGSFDVASLIRKRMKALGVQKEPGLSWTDIGNQVHEFVSGGGAHPQRETIRTNTKELVGKLKTLGYVPQTSLALHDIEEEHKEEELYYHSEKLALVFTLMSTSDLNCKLDAVRIMKNIRICPDCHNFMKLASQLIQREIVVRDSNRFHNFMKGFCSCNDYW</sequence>
<dbReference type="GO" id="GO:0009451">
    <property type="term" value="P:RNA modification"/>
    <property type="evidence" value="ECO:0007669"/>
    <property type="project" value="InterPro"/>
</dbReference>
<evidence type="ECO:0000313" key="12">
    <source>
        <dbReference type="RefSeq" id="XP_071906688.1"/>
    </source>
</evidence>
<dbReference type="RefSeq" id="XP_027062530.1">
    <property type="nucleotide sequence ID" value="XM_027206729.1"/>
</dbReference>
<dbReference type="InterPro" id="IPR046960">
    <property type="entry name" value="PPR_At4g14850-like_plant"/>
</dbReference>
<evidence type="ECO:0000313" key="16">
    <source>
        <dbReference type="RefSeq" id="XP_071906692.1"/>
    </source>
</evidence>
<dbReference type="InterPro" id="IPR046848">
    <property type="entry name" value="E_motif"/>
</dbReference>
<evidence type="ECO:0000313" key="7">
    <source>
        <dbReference type="RefSeq" id="XP_071906683.1"/>
    </source>
</evidence>
<evidence type="ECO:0000313" key="10">
    <source>
        <dbReference type="RefSeq" id="XP_071906686.1"/>
    </source>
</evidence>
<feature type="repeat" description="PPR" evidence="3">
    <location>
        <begin position="238"/>
        <end position="272"/>
    </location>
</feature>
<evidence type="ECO:0000313" key="18">
    <source>
        <dbReference type="RefSeq" id="XP_071906694.1"/>
    </source>
</evidence>
<dbReference type="RefSeq" id="XP_071906689.1">
    <property type="nucleotide sequence ID" value="XM_072050588.1"/>
</dbReference>
<evidence type="ECO:0000313" key="15">
    <source>
        <dbReference type="RefSeq" id="XP_071906691.1"/>
    </source>
</evidence>
<dbReference type="RefSeq" id="XP_071906692.1">
    <property type="nucleotide sequence ID" value="XM_072050591.1"/>
</dbReference>
<reference evidence="5" key="1">
    <citation type="journal article" date="2025" name="Foods">
        <title>Unveiling the Microbial Signatures of Arabica Coffee Cherries: Insights into Ripeness Specific Diversity, Functional Traits, and Implications for Quality and Safety.</title>
        <authorList>
            <consortium name="RefSeq"/>
            <person name="Tenea G.N."/>
            <person name="Cifuentes V."/>
            <person name="Reyes P."/>
            <person name="Cevallos-Vallejos M."/>
        </authorList>
    </citation>
    <scope>NUCLEOTIDE SEQUENCE [LARGE SCALE GENOMIC DNA]</scope>
</reference>
<dbReference type="GO" id="GO:0003723">
    <property type="term" value="F:RNA binding"/>
    <property type="evidence" value="ECO:0007669"/>
    <property type="project" value="InterPro"/>
</dbReference>
<dbReference type="NCBIfam" id="TIGR00756">
    <property type="entry name" value="PPR"/>
    <property type="match status" value="3"/>
</dbReference>
<dbReference type="AlphaFoldDB" id="A0A6P6S9K8"/>
<dbReference type="PROSITE" id="PS51375">
    <property type="entry name" value="PPR"/>
    <property type="match status" value="5"/>
</dbReference>
<evidence type="ECO:0000313" key="13">
    <source>
        <dbReference type="RefSeq" id="XP_071906689.1"/>
    </source>
</evidence>
<dbReference type="InterPro" id="IPR032867">
    <property type="entry name" value="DYW_dom"/>
</dbReference>
<dbReference type="RefSeq" id="XP_071906684.1">
    <property type="nucleotide sequence ID" value="XM_072050583.1"/>
</dbReference>
<dbReference type="RefSeq" id="XP_071906686.1">
    <property type="nucleotide sequence ID" value="XM_072050585.1"/>
</dbReference>
<keyword evidence="2" id="KW-0677">Repeat</keyword>
<protein>
    <submittedName>
        <fullName evidence="6 7">Pentatricopeptide repeat-containing protein At1g71420-like</fullName>
    </submittedName>
</protein>
<dbReference type="PANTHER" id="PTHR47926:SF382">
    <property type="entry name" value="PENTACOTRIPEPTIDE-REPEAT REGION OF PRORP DOMAIN-CONTAINING PROTEIN"/>
    <property type="match status" value="1"/>
</dbReference>
<dbReference type="RefSeq" id="XP_071906693.1">
    <property type="nucleotide sequence ID" value="XM_072050592.1"/>
</dbReference>
<dbReference type="RefSeq" id="XP_071906685.1">
    <property type="nucleotide sequence ID" value="XM_072050584.1"/>
</dbReference>
<dbReference type="Pfam" id="PF20431">
    <property type="entry name" value="E_motif"/>
    <property type="match status" value="1"/>
</dbReference>
<accession>A0A6P6S9K8</accession>
<dbReference type="FunFam" id="1.25.40.10:FF:000381">
    <property type="entry name" value="Pentatricopeptide repeat-containing protein"/>
    <property type="match status" value="1"/>
</dbReference>